<keyword evidence="2" id="KW-0812">Transmembrane</keyword>
<keyword evidence="3" id="KW-1133">Transmembrane helix</keyword>
<dbReference type="Proteomes" id="UP000095283">
    <property type="component" value="Unplaced"/>
</dbReference>
<evidence type="ECO:0000256" key="1">
    <source>
        <dbReference type="ARBA" id="ARBA00004370"/>
    </source>
</evidence>
<evidence type="ECO:0000256" key="3">
    <source>
        <dbReference type="ARBA" id="ARBA00022989"/>
    </source>
</evidence>
<reference evidence="7" key="1">
    <citation type="submission" date="2016-11" db="UniProtKB">
        <authorList>
            <consortium name="WormBaseParasite"/>
        </authorList>
    </citation>
    <scope>IDENTIFICATION</scope>
</reference>
<protein>
    <submittedName>
        <fullName evidence="7">ANF_receptor domain-containing protein</fullName>
    </submittedName>
</protein>
<keyword evidence="6" id="KW-1185">Reference proteome</keyword>
<accession>A0A1I7XHR2</accession>
<evidence type="ECO:0000259" key="5">
    <source>
        <dbReference type="Pfam" id="PF01094"/>
    </source>
</evidence>
<dbReference type="GO" id="GO:0016020">
    <property type="term" value="C:membrane"/>
    <property type="evidence" value="ECO:0007669"/>
    <property type="project" value="UniProtKB-SubCell"/>
</dbReference>
<evidence type="ECO:0000256" key="4">
    <source>
        <dbReference type="ARBA" id="ARBA00023136"/>
    </source>
</evidence>
<dbReference type="WBParaSite" id="Hba_17030">
    <property type="protein sequence ID" value="Hba_17030"/>
    <property type="gene ID" value="Hba_17030"/>
</dbReference>
<proteinExistence type="predicted"/>
<feature type="domain" description="Receptor ligand binding region" evidence="5">
    <location>
        <begin position="18"/>
        <end position="139"/>
    </location>
</feature>
<evidence type="ECO:0000256" key="2">
    <source>
        <dbReference type="ARBA" id="ARBA00022692"/>
    </source>
</evidence>
<dbReference type="Gene3D" id="3.40.50.2300">
    <property type="match status" value="1"/>
</dbReference>
<dbReference type="InterPro" id="IPR028082">
    <property type="entry name" value="Peripla_BP_I"/>
</dbReference>
<organism evidence="6 7">
    <name type="scientific">Heterorhabditis bacteriophora</name>
    <name type="common">Entomopathogenic nematode worm</name>
    <dbReference type="NCBI Taxonomy" id="37862"/>
    <lineage>
        <taxon>Eukaryota</taxon>
        <taxon>Metazoa</taxon>
        <taxon>Ecdysozoa</taxon>
        <taxon>Nematoda</taxon>
        <taxon>Chromadorea</taxon>
        <taxon>Rhabditida</taxon>
        <taxon>Rhabditina</taxon>
        <taxon>Rhabditomorpha</taxon>
        <taxon>Strongyloidea</taxon>
        <taxon>Heterorhabditidae</taxon>
        <taxon>Heterorhabditis</taxon>
    </lineage>
</organism>
<evidence type="ECO:0000313" key="6">
    <source>
        <dbReference type="Proteomes" id="UP000095283"/>
    </source>
</evidence>
<dbReference type="SUPFAM" id="SSF53822">
    <property type="entry name" value="Periplasmic binding protein-like I"/>
    <property type="match status" value="1"/>
</dbReference>
<evidence type="ECO:0000313" key="7">
    <source>
        <dbReference type="WBParaSite" id="Hba_17030"/>
    </source>
</evidence>
<dbReference type="AlphaFoldDB" id="A0A1I7XHR2"/>
<comment type="subcellular location">
    <subcellularLocation>
        <location evidence="1">Membrane</location>
    </subcellularLocation>
</comment>
<dbReference type="Pfam" id="PF01094">
    <property type="entry name" value="ANF_receptor"/>
    <property type="match status" value="1"/>
</dbReference>
<sequence length="141" mass="16436">MFFNLGAILRESEDSHIAAAIQYTVEWLNQRGIYGSMEYLIEYLDKLDHYDALRKACSMFEKDKVIGLVGGSHGLLNSQLERLTDQLDIPMLTAIDDLETGDDQSKINFFPRAQLFEAIVDLFRHWKWNRITIVYEDDERT</sequence>
<dbReference type="InterPro" id="IPR001828">
    <property type="entry name" value="ANF_lig-bd_rcpt"/>
</dbReference>
<name>A0A1I7XHR2_HETBA</name>
<keyword evidence="4" id="KW-0472">Membrane</keyword>